<reference evidence="2" key="1">
    <citation type="submission" date="2021-03" db="EMBL/GenBank/DDBJ databases">
        <title>Draft genome sequence of rust myrtle Austropuccinia psidii MF-1, a brazilian biotype.</title>
        <authorList>
            <person name="Quecine M.C."/>
            <person name="Pachon D.M.R."/>
            <person name="Bonatelli M.L."/>
            <person name="Correr F.H."/>
            <person name="Franceschini L.M."/>
            <person name="Leite T.F."/>
            <person name="Margarido G.R.A."/>
            <person name="Almeida C.A."/>
            <person name="Ferrarezi J.A."/>
            <person name="Labate C.A."/>
        </authorList>
    </citation>
    <scope>NUCLEOTIDE SEQUENCE</scope>
    <source>
        <strain evidence="2">MF-1</strain>
    </source>
</reference>
<name>A0A9Q3FS69_9BASI</name>
<feature type="compositionally biased region" description="Basic and acidic residues" evidence="1">
    <location>
        <begin position="84"/>
        <end position="97"/>
    </location>
</feature>
<keyword evidence="3" id="KW-1185">Reference proteome</keyword>
<comment type="caution">
    <text evidence="2">The sequence shown here is derived from an EMBL/GenBank/DDBJ whole genome shotgun (WGS) entry which is preliminary data.</text>
</comment>
<dbReference type="EMBL" id="AVOT02047653">
    <property type="protein sequence ID" value="MBW0542938.1"/>
    <property type="molecule type" value="Genomic_DNA"/>
</dbReference>
<feature type="compositionally biased region" description="Basic and acidic residues" evidence="1">
    <location>
        <begin position="110"/>
        <end position="134"/>
    </location>
</feature>
<evidence type="ECO:0000313" key="3">
    <source>
        <dbReference type="Proteomes" id="UP000765509"/>
    </source>
</evidence>
<dbReference type="AlphaFoldDB" id="A0A9Q3FS69"/>
<evidence type="ECO:0000313" key="2">
    <source>
        <dbReference type="EMBL" id="MBW0542938.1"/>
    </source>
</evidence>
<accession>A0A9Q3FS69</accession>
<proteinExistence type="predicted"/>
<protein>
    <submittedName>
        <fullName evidence="2">Uncharacterized protein</fullName>
    </submittedName>
</protein>
<feature type="region of interest" description="Disordered" evidence="1">
    <location>
        <begin position="74"/>
        <end position="184"/>
    </location>
</feature>
<organism evidence="2 3">
    <name type="scientific">Austropuccinia psidii MF-1</name>
    <dbReference type="NCBI Taxonomy" id="1389203"/>
    <lineage>
        <taxon>Eukaryota</taxon>
        <taxon>Fungi</taxon>
        <taxon>Dikarya</taxon>
        <taxon>Basidiomycota</taxon>
        <taxon>Pucciniomycotina</taxon>
        <taxon>Pucciniomycetes</taxon>
        <taxon>Pucciniales</taxon>
        <taxon>Sphaerophragmiaceae</taxon>
        <taxon>Austropuccinia</taxon>
    </lineage>
</organism>
<dbReference type="Proteomes" id="UP000765509">
    <property type="component" value="Unassembled WGS sequence"/>
</dbReference>
<gene>
    <name evidence="2" type="ORF">O181_082653</name>
</gene>
<feature type="compositionally biased region" description="Basic residues" evidence="1">
    <location>
        <begin position="150"/>
        <end position="172"/>
    </location>
</feature>
<evidence type="ECO:0000256" key="1">
    <source>
        <dbReference type="SAM" id="MobiDB-lite"/>
    </source>
</evidence>
<sequence>MEHTRASTSSQRLASTFVTLIESPEAYLTAINAVRTKSFPTQNKGNISVSVQELVYVTKEAGVETSSKPLDRRKKLLYSSEEANGPRKDSRTSEGVDTHVFQRTSPKNKSLVEKKSILSEDQKKELARKKDNRNMEAPQAFTSMNPPQKVPKKGKKAPKSNHKGKQKAKSKCNKTYPQKNRIPTKEKAAIENVFNMEITLMEFKNKEEERINHSFPKK</sequence>